<dbReference type="PANTHER" id="PTHR13847">
    <property type="entry name" value="SARCOSINE DEHYDROGENASE-RELATED"/>
    <property type="match status" value="1"/>
</dbReference>
<accession>A0A0P8X1B8</accession>
<dbReference type="Gene3D" id="3.50.50.60">
    <property type="entry name" value="FAD/NAD(P)-binding domain"/>
    <property type="match status" value="2"/>
</dbReference>
<proteinExistence type="predicted"/>
<evidence type="ECO:0000256" key="1">
    <source>
        <dbReference type="ARBA" id="ARBA00023002"/>
    </source>
</evidence>
<dbReference type="SUPFAM" id="SSF51905">
    <property type="entry name" value="FAD/NAD(P)-binding domain"/>
    <property type="match status" value="1"/>
</dbReference>
<dbReference type="EMBL" id="LJXB01000076">
    <property type="protein sequence ID" value="KPU59522.1"/>
    <property type="molecule type" value="Genomic_DNA"/>
</dbReference>
<organism evidence="3 4">
    <name type="scientific">Pseudomonas fluorescens</name>
    <dbReference type="NCBI Taxonomy" id="294"/>
    <lineage>
        <taxon>Bacteria</taxon>
        <taxon>Pseudomonadati</taxon>
        <taxon>Pseudomonadota</taxon>
        <taxon>Gammaproteobacteria</taxon>
        <taxon>Pseudomonadales</taxon>
        <taxon>Pseudomonadaceae</taxon>
        <taxon>Pseudomonas</taxon>
    </lineage>
</organism>
<dbReference type="Proteomes" id="UP000050349">
    <property type="component" value="Unassembled WGS sequence"/>
</dbReference>
<feature type="domain" description="FAD dependent oxidoreductase" evidence="2">
    <location>
        <begin position="12"/>
        <end position="401"/>
    </location>
</feature>
<keyword evidence="1" id="KW-0560">Oxidoreductase</keyword>
<dbReference type="SUPFAM" id="SSF54373">
    <property type="entry name" value="FAD-linked reductases, C-terminal domain"/>
    <property type="match status" value="1"/>
</dbReference>
<dbReference type="RefSeq" id="WP_081015125.1">
    <property type="nucleotide sequence ID" value="NZ_LJXB01000076.1"/>
</dbReference>
<dbReference type="OrthoDB" id="9805337at2"/>
<dbReference type="PATRIC" id="fig|294.162.peg.2815"/>
<dbReference type="InterPro" id="IPR036188">
    <property type="entry name" value="FAD/NAD-bd_sf"/>
</dbReference>
<evidence type="ECO:0000313" key="4">
    <source>
        <dbReference type="Proteomes" id="UP000050349"/>
    </source>
</evidence>
<dbReference type="PANTHER" id="PTHR13847:SF289">
    <property type="entry name" value="GLYCINE OXIDASE"/>
    <property type="match status" value="1"/>
</dbReference>
<evidence type="ECO:0000313" key="3">
    <source>
        <dbReference type="EMBL" id="KPU59522.1"/>
    </source>
</evidence>
<comment type="caution">
    <text evidence="3">The sequence shown here is derived from an EMBL/GenBank/DDBJ whole genome shotgun (WGS) entry which is preliminary data.</text>
</comment>
<dbReference type="InterPro" id="IPR006076">
    <property type="entry name" value="FAD-dep_OxRdtase"/>
</dbReference>
<evidence type="ECO:0000259" key="2">
    <source>
        <dbReference type="Pfam" id="PF01266"/>
    </source>
</evidence>
<sequence length="420" mass="45624">MTDSSGSTSRAVVVVGAGIVGLSIALRLQLEGYKVTVIDKQDPMEGCSAGNAGYFSQANIFPPATPDLIGQLPRLLMAKDGPLIIKPAYIGKMLPWSLRAVRVLKPQSYVRVLGALASLITRSQDSISQLAREANASHLLTREGGLHVYKNRDALKAKLQSLPRWKEHGIAAELLSGEDTRAMEPALAKDIIGGIYFPGSGRCSNPQALGMHYFRHLMASGAEFIKSSFQGIERSATGTLQVVLSGRRIGAMKVVMAAGYSTAWMLKKYGYKDVLVSERGYHQMISRPEVELRRPIVFGEAYFAATSMDHGLRLAGTAEFCKPDAPPNMYRSYMLHRLAKHYLPDLASQPGEPWMGIRPSLPDGLPAIGQVISEPGLFYAFGHAHNGLTTSAVTAHCIAALIDSRVPPIDLDPFNYSRFG</sequence>
<dbReference type="GO" id="GO:0005737">
    <property type="term" value="C:cytoplasm"/>
    <property type="evidence" value="ECO:0007669"/>
    <property type="project" value="TreeGrafter"/>
</dbReference>
<dbReference type="Pfam" id="PF01266">
    <property type="entry name" value="DAO"/>
    <property type="match status" value="1"/>
</dbReference>
<dbReference type="Gene3D" id="3.30.9.10">
    <property type="entry name" value="D-Amino Acid Oxidase, subunit A, domain 2"/>
    <property type="match status" value="1"/>
</dbReference>
<reference evidence="3 4" key="1">
    <citation type="submission" date="2015-09" db="EMBL/GenBank/DDBJ databases">
        <authorList>
            <person name="Jackson K.R."/>
            <person name="Lunt B.L."/>
            <person name="Fisher J.N.B."/>
            <person name="Gardner A.V."/>
            <person name="Bailey M.E."/>
            <person name="Deus L.M."/>
            <person name="Earl A.S."/>
            <person name="Gibby P.D."/>
            <person name="Hartmann K.A."/>
            <person name="Liu J.E."/>
            <person name="Manci A.M."/>
            <person name="Nielsen D.A."/>
            <person name="Solomon M.B."/>
            <person name="Breakwell D.P."/>
            <person name="Burnett S.H."/>
            <person name="Grose J.H."/>
        </authorList>
    </citation>
    <scope>NUCLEOTIDE SEQUENCE [LARGE SCALE GENOMIC DNA]</scope>
    <source>
        <strain evidence="3 4">S613</strain>
    </source>
</reference>
<dbReference type="AlphaFoldDB" id="A0A0P8X1B8"/>
<protein>
    <submittedName>
        <fullName evidence="3">Pyridine nucleotide-disulfide oxidoreductase family protein</fullName>
    </submittedName>
</protein>
<gene>
    <name evidence="3" type="ORF">AN403_3034</name>
</gene>
<dbReference type="GO" id="GO:0016491">
    <property type="term" value="F:oxidoreductase activity"/>
    <property type="evidence" value="ECO:0007669"/>
    <property type="project" value="UniProtKB-KW"/>
</dbReference>
<name>A0A0P8X1B8_PSEFL</name>